<dbReference type="AlphaFoldDB" id="A0A381XFC7"/>
<gene>
    <name evidence="1" type="ORF">METZ01_LOCUS116299</name>
</gene>
<proteinExistence type="predicted"/>
<organism evidence="1">
    <name type="scientific">marine metagenome</name>
    <dbReference type="NCBI Taxonomy" id="408172"/>
    <lineage>
        <taxon>unclassified sequences</taxon>
        <taxon>metagenomes</taxon>
        <taxon>ecological metagenomes</taxon>
    </lineage>
</organism>
<evidence type="ECO:0000313" key="1">
    <source>
        <dbReference type="EMBL" id="SVA63445.1"/>
    </source>
</evidence>
<dbReference type="EMBL" id="UINC01014978">
    <property type="protein sequence ID" value="SVA63445.1"/>
    <property type="molecule type" value="Genomic_DNA"/>
</dbReference>
<protein>
    <submittedName>
        <fullName evidence="1">Uncharacterized protein</fullName>
    </submittedName>
</protein>
<accession>A0A381XFC7</accession>
<sequence>FDHNQDYKNLFPRCVPGTGQTVPGV</sequence>
<feature type="non-terminal residue" evidence="1">
    <location>
        <position position="1"/>
    </location>
</feature>
<name>A0A381XFC7_9ZZZZ</name>
<reference evidence="1" key="1">
    <citation type="submission" date="2018-05" db="EMBL/GenBank/DDBJ databases">
        <authorList>
            <person name="Lanie J.A."/>
            <person name="Ng W.-L."/>
            <person name="Kazmierczak K.M."/>
            <person name="Andrzejewski T.M."/>
            <person name="Davidsen T.M."/>
            <person name="Wayne K.J."/>
            <person name="Tettelin H."/>
            <person name="Glass J.I."/>
            <person name="Rusch D."/>
            <person name="Podicherti R."/>
            <person name="Tsui H.-C.T."/>
            <person name="Winkler M.E."/>
        </authorList>
    </citation>
    <scope>NUCLEOTIDE SEQUENCE</scope>
</reference>